<evidence type="ECO:0000256" key="1">
    <source>
        <dbReference type="ARBA" id="ARBA00004196"/>
    </source>
</evidence>
<proteinExistence type="inferred from homology"/>
<reference evidence="6 7" key="1">
    <citation type="submission" date="2020-08" db="EMBL/GenBank/DDBJ databases">
        <title>Sequencing the genomes of 1000 actinobacteria strains.</title>
        <authorList>
            <person name="Klenk H.-P."/>
        </authorList>
    </citation>
    <scope>NUCLEOTIDE SEQUENCE [LARGE SCALE GENOMIC DNA]</scope>
    <source>
        <strain evidence="6 7">DSM 45507</strain>
    </source>
</reference>
<dbReference type="InterPro" id="IPR028082">
    <property type="entry name" value="Peripla_BP_I"/>
</dbReference>
<sequence>MKLARLVVLALVAGGCSLGTPPPGPGGPGGCHSVVHTARRAVARAEATDVPWGGPTSGPRAVPGKSIVFVASTMTNPGVAGTADAVQEAARSVRWSFRVIDGQGTPAGIRVALGEAIALRPSGIVIGGFDPESVAQQVRQANEAGIQLVGWHATKSPGPSANPRLFTNVTSRVEDVARISAYWVIARSNGRAGVVIFTDSSIPFAENKARLIRQTLATCSGVRLLSYENIPLPDAGTRTPQEVSSLLSRFGDRWTYSVAINDVYFADAAPALRAAARPGEGPPHSIGAGDGDPSAFERIRARQFQHATVPEPLNAQGSQIVDELNRAFAGHPPSGYVSPVHLTTAANVDGATAWDPRGYREAYLRIWRG</sequence>
<evidence type="ECO:0000313" key="7">
    <source>
        <dbReference type="Proteomes" id="UP000579153"/>
    </source>
</evidence>
<comment type="subcellular location">
    <subcellularLocation>
        <location evidence="1">Cell envelope</location>
    </subcellularLocation>
</comment>
<feature type="domain" description="Periplasmic binding protein" evidence="5">
    <location>
        <begin position="67"/>
        <end position="330"/>
    </location>
</feature>
<accession>A0A7W9GIC4</accession>
<gene>
    <name evidence="6" type="ORF">HD596_011115</name>
</gene>
<evidence type="ECO:0000256" key="4">
    <source>
        <dbReference type="SAM" id="SignalP"/>
    </source>
</evidence>
<evidence type="ECO:0000259" key="5">
    <source>
        <dbReference type="Pfam" id="PF13407"/>
    </source>
</evidence>
<dbReference type="GO" id="GO:0030246">
    <property type="term" value="F:carbohydrate binding"/>
    <property type="evidence" value="ECO:0007669"/>
    <property type="project" value="UniProtKB-ARBA"/>
</dbReference>
<feature type="signal peptide" evidence="4">
    <location>
        <begin position="1"/>
        <end position="18"/>
    </location>
</feature>
<dbReference type="PANTHER" id="PTHR46847:SF1">
    <property type="entry name" value="D-ALLOSE-BINDING PERIPLASMIC PROTEIN-RELATED"/>
    <property type="match status" value="1"/>
</dbReference>
<dbReference type="Proteomes" id="UP000579153">
    <property type="component" value="Unassembled WGS sequence"/>
</dbReference>
<protein>
    <submittedName>
        <fullName evidence="6">Ribose transport system substrate-binding protein</fullName>
    </submittedName>
</protein>
<name>A0A7W9GIC4_9ACTN</name>
<evidence type="ECO:0000313" key="6">
    <source>
        <dbReference type="EMBL" id="MBB5784359.1"/>
    </source>
</evidence>
<comment type="similarity">
    <text evidence="2">Belongs to the bacterial solute-binding protein 2 family.</text>
</comment>
<dbReference type="RefSeq" id="WP_185077317.1">
    <property type="nucleotide sequence ID" value="NZ_JACHMB010000001.1"/>
</dbReference>
<dbReference type="Pfam" id="PF13407">
    <property type="entry name" value="Peripla_BP_4"/>
    <property type="match status" value="1"/>
</dbReference>
<feature type="chain" id="PRO_5038336542" evidence="4">
    <location>
        <begin position="19"/>
        <end position="369"/>
    </location>
</feature>
<organism evidence="6 7">
    <name type="scientific">Nonomuraea jabiensis</name>
    <dbReference type="NCBI Taxonomy" id="882448"/>
    <lineage>
        <taxon>Bacteria</taxon>
        <taxon>Bacillati</taxon>
        <taxon>Actinomycetota</taxon>
        <taxon>Actinomycetes</taxon>
        <taxon>Streptosporangiales</taxon>
        <taxon>Streptosporangiaceae</taxon>
        <taxon>Nonomuraea</taxon>
    </lineage>
</organism>
<dbReference type="PANTHER" id="PTHR46847">
    <property type="entry name" value="D-ALLOSE-BINDING PERIPLASMIC PROTEIN-RELATED"/>
    <property type="match status" value="1"/>
</dbReference>
<dbReference type="GO" id="GO:0030313">
    <property type="term" value="C:cell envelope"/>
    <property type="evidence" value="ECO:0007669"/>
    <property type="project" value="UniProtKB-SubCell"/>
</dbReference>
<evidence type="ECO:0000256" key="3">
    <source>
        <dbReference type="ARBA" id="ARBA00022729"/>
    </source>
</evidence>
<dbReference type="EMBL" id="JACHMB010000001">
    <property type="protein sequence ID" value="MBB5784359.1"/>
    <property type="molecule type" value="Genomic_DNA"/>
</dbReference>
<dbReference type="AlphaFoldDB" id="A0A7W9GIC4"/>
<dbReference type="SUPFAM" id="SSF53822">
    <property type="entry name" value="Periplasmic binding protein-like I"/>
    <property type="match status" value="1"/>
</dbReference>
<keyword evidence="3 4" id="KW-0732">Signal</keyword>
<dbReference type="InterPro" id="IPR025997">
    <property type="entry name" value="SBP_2_dom"/>
</dbReference>
<dbReference type="PROSITE" id="PS51257">
    <property type="entry name" value="PROKAR_LIPOPROTEIN"/>
    <property type="match status" value="1"/>
</dbReference>
<comment type="caution">
    <text evidence="6">The sequence shown here is derived from an EMBL/GenBank/DDBJ whole genome shotgun (WGS) entry which is preliminary data.</text>
</comment>
<evidence type="ECO:0000256" key="2">
    <source>
        <dbReference type="ARBA" id="ARBA00007639"/>
    </source>
</evidence>
<dbReference type="Gene3D" id="3.40.50.2300">
    <property type="match status" value="2"/>
</dbReference>
<keyword evidence="7" id="KW-1185">Reference proteome</keyword>